<accession>D4F526</accession>
<protein>
    <recommendedName>
        <fullName evidence="4">Nicotinate-nucleotide--dimethylbenzimidazole phosphoribosyltransferase</fullName>
        <ecNumber evidence="3">2.4.2.21</ecNumber>
    </recommendedName>
    <alternativeName>
        <fullName evidence="8">N(1)-alpha-phosphoribosyltransferase</fullName>
    </alternativeName>
</protein>
<dbReference type="AlphaFoldDB" id="D4F526"/>
<keyword evidence="7" id="KW-0808">Transferase</keyword>
<dbReference type="SUPFAM" id="SSF52733">
    <property type="entry name" value="Nicotinate mononucleotide:5,6-dimethylbenzimidazole phosphoribosyltransferase (CobT)"/>
    <property type="match status" value="1"/>
</dbReference>
<evidence type="ECO:0000256" key="8">
    <source>
        <dbReference type="ARBA" id="ARBA00030686"/>
    </source>
</evidence>
<dbReference type="Pfam" id="PF02277">
    <property type="entry name" value="DBI_PRT"/>
    <property type="match status" value="1"/>
</dbReference>
<comment type="similarity">
    <text evidence="2">Belongs to the CobT family.</text>
</comment>
<organism evidence="10 11">
    <name type="scientific">Edwardsiella tarda ATCC 23685</name>
    <dbReference type="NCBI Taxonomy" id="500638"/>
    <lineage>
        <taxon>Bacteria</taxon>
        <taxon>Pseudomonadati</taxon>
        <taxon>Pseudomonadota</taxon>
        <taxon>Gammaproteobacteria</taxon>
        <taxon>Enterobacterales</taxon>
        <taxon>Hafniaceae</taxon>
        <taxon>Edwardsiella</taxon>
    </lineage>
</organism>
<keyword evidence="6" id="KW-0328">Glycosyltransferase</keyword>
<evidence type="ECO:0000313" key="10">
    <source>
        <dbReference type="EMBL" id="EFE23128.1"/>
    </source>
</evidence>
<evidence type="ECO:0000256" key="3">
    <source>
        <dbReference type="ARBA" id="ARBA00011991"/>
    </source>
</evidence>
<evidence type="ECO:0000256" key="2">
    <source>
        <dbReference type="ARBA" id="ARBA00007110"/>
    </source>
</evidence>
<reference evidence="10 11" key="1">
    <citation type="submission" date="2010-02" db="EMBL/GenBank/DDBJ databases">
        <authorList>
            <person name="Weinstock G."/>
            <person name="Sodergren E."/>
            <person name="Clifton S."/>
            <person name="Fulton L."/>
            <person name="Fulton B."/>
            <person name="Courtney L."/>
            <person name="Fronick C."/>
            <person name="Harrison M."/>
            <person name="Strong C."/>
            <person name="Farmer C."/>
            <person name="Delahaunty K."/>
            <person name="Markovic C."/>
            <person name="Hall O."/>
            <person name="Minx P."/>
            <person name="Tomlinson C."/>
            <person name="Mitreva M."/>
            <person name="Nelson J."/>
            <person name="Hou S."/>
            <person name="Wollam A."/>
            <person name="Pepin K.H."/>
            <person name="Johnson M."/>
            <person name="Bhonagiri V."/>
            <person name="Zhang X."/>
            <person name="Suruliraj S."/>
            <person name="Warren W."/>
            <person name="Chinwalla A."/>
            <person name="Mardis E.R."/>
            <person name="Wilson R.K."/>
        </authorList>
    </citation>
    <scope>NUCLEOTIDE SEQUENCE [LARGE SCALE GENOMIC DNA]</scope>
    <source>
        <strain evidence="10 11">ATCC 23685</strain>
    </source>
</reference>
<dbReference type="InterPro" id="IPR023195">
    <property type="entry name" value="Nict_dMeBzImd_PRibTrfase_N"/>
</dbReference>
<dbReference type="GO" id="GO:0008939">
    <property type="term" value="F:nicotinate-nucleotide-dimethylbenzimidazole phosphoribosyltransferase activity"/>
    <property type="evidence" value="ECO:0007669"/>
    <property type="project" value="UniProtKB-EC"/>
</dbReference>
<comment type="pathway">
    <text evidence="1">Nucleoside biosynthesis; alpha-ribazole biosynthesis; alpha-ribazole from 5,6-dimethylbenzimidazole: step 1/2.</text>
</comment>
<dbReference type="InterPro" id="IPR003200">
    <property type="entry name" value="Nict_dMeBzImd_PRibTrfase"/>
</dbReference>
<proteinExistence type="inferred from homology"/>
<name>D4F526_EDWTA</name>
<dbReference type="Proteomes" id="UP000003692">
    <property type="component" value="Unassembled WGS sequence"/>
</dbReference>
<comment type="caution">
    <text evidence="10">The sequence shown here is derived from an EMBL/GenBank/DDBJ whole genome shotgun (WGS) entry which is preliminary data.</text>
</comment>
<evidence type="ECO:0000256" key="7">
    <source>
        <dbReference type="ARBA" id="ARBA00022679"/>
    </source>
</evidence>
<evidence type="ECO:0000256" key="6">
    <source>
        <dbReference type="ARBA" id="ARBA00022676"/>
    </source>
</evidence>
<dbReference type="InterPro" id="IPR036087">
    <property type="entry name" value="Nict_dMeBzImd_PRibTrfase_sf"/>
</dbReference>
<keyword evidence="5" id="KW-0169">Cobalamin biosynthesis</keyword>
<feature type="non-terminal residue" evidence="10">
    <location>
        <position position="1"/>
    </location>
</feature>
<sequence>GLTPYLQMEMRLGEGSGAALMMPLVEAACAIYQRMGLLSQSQIVLPSH</sequence>
<gene>
    <name evidence="10" type="ORF">EDWATA_01854</name>
</gene>
<dbReference type="EMBL" id="ADGK01000123">
    <property type="protein sequence ID" value="EFE23128.1"/>
    <property type="molecule type" value="Genomic_DNA"/>
</dbReference>
<dbReference type="HOGENOM" id="CLU_3146056_0_0_6"/>
<evidence type="ECO:0000256" key="4">
    <source>
        <dbReference type="ARBA" id="ARBA00015486"/>
    </source>
</evidence>
<evidence type="ECO:0000256" key="1">
    <source>
        <dbReference type="ARBA" id="ARBA00005049"/>
    </source>
</evidence>
<comment type="catalytic activity">
    <reaction evidence="9">
        <text>5,6-dimethylbenzimidazole + nicotinate beta-D-ribonucleotide = alpha-ribazole 5'-phosphate + nicotinate + H(+)</text>
        <dbReference type="Rhea" id="RHEA:11196"/>
        <dbReference type="ChEBI" id="CHEBI:15378"/>
        <dbReference type="ChEBI" id="CHEBI:15890"/>
        <dbReference type="ChEBI" id="CHEBI:32544"/>
        <dbReference type="ChEBI" id="CHEBI:57502"/>
        <dbReference type="ChEBI" id="CHEBI:57918"/>
        <dbReference type="EC" id="2.4.2.21"/>
    </reaction>
</comment>
<dbReference type="GO" id="GO:0009236">
    <property type="term" value="P:cobalamin biosynthetic process"/>
    <property type="evidence" value="ECO:0007669"/>
    <property type="project" value="UniProtKB-KW"/>
</dbReference>
<evidence type="ECO:0000256" key="9">
    <source>
        <dbReference type="ARBA" id="ARBA00047340"/>
    </source>
</evidence>
<evidence type="ECO:0000256" key="5">
    <source>
        <dbReference type="ARBA" id="ARBA00022573"/>
    </source>
</evidence>
<dbReference type="Gene3D" id="3.40.50.10210">
    <property type="match status" value="1"/>
</dbReference>
<dbReference type="EC" id="2.4.2.21" evidence="3"/>
<evidence type="ECO:0000313" key="11">
    <source>
        <dbReference type="Proteomes" id="UP000003692"/>
    </source>
</evidence>
<dbReference type="Gene3D" id="1.10.1610.10">
    <property type="match status" value="1"/>
</dbReference>
<dbReference type="UniPathway" id="UPA00061">
    <property type="reaction ID" value="UER00516"/>
</dbReference>